<evidence type="ECO:0000313" key="1">
    <source>
        <dbReference type="EMBL" id="KOF80692.1"/>
    </source>
</evidence>
<name>A0A0L8GUX1_OCTBM</name>
<dbReference type="EMBL" id="KQ420305">
    <property type="protein sequence ID" value="KOF80692.1"/>
    <property type="molecule type" value="Genomic_DNA"/>
</dbReference>
<gene>
    <name evidence="1" type="ORF">OCBIM_22027562mg</name>
</gene>
<protein>
    <submittedName>
        <fullName evidence="1">Uncharacterized protein</fullName>
    </submittedName>
</protein>
<proteinExistence type="predicted"/>
<sequence>MQHVHLQHRMHQRVQLQHCVHHRMHCGQREQQSFRIFPTCRPCVCRGPRHVHGVHSCPRDRVHGCGNQRRRRLSHRLHRVQSRRCLLRVQQKLHLCGLHRGLLFHSVHHSVHRGVKLNCLPEGRRMRKQPGQEWTCS</sequence>
<organism evidence="1">
    <name type="scientific">Octopus bimaculoides</name>
    <name type="common">California two-spotted octopus</name>
    <dbReference type="NCBI Taxonomy" id="37653"/>
    <lineage>
        <taxon>Eukaryota</taxon>
        <taxon>Metazoa</taxon>
        <taxon>Spiralia</taxon>
        <taxon>Lophotrochozoa</taxon>
        <taxon>Mollusca</taxon>
        <taxon>Cephalopoda</taxon>
        <taxon>Coleoidea</taxon>
        <taxon>Octopodiformes</taxon>
        <taxon>Octopoda</taxon>
        <taxon>Incirrata</taxon>
        <taxon>Octopodidae</taxon>
        <taxon>Octopus</taxon>
    </lineage>
</organism>
<accession>A0A0L8GUX1</accession>
<dbReference type="AlphaFoldDB" id="A0A0L8GUX1"/>
<reference evidence="1" key="1">
    <citation type="submission" date="2015-07" db="EMBL/GenBank/DDBJ databases">
        <title>MeaNS - Measles Nucleotide Surveillance Program.</title>
        <authorList>
            <person name="Tran T."/>
            <person name="Druce J."/>
        </authorList>
    </citation>
    <scope>NUCLEOTIDE SEQUENCE</scope>
    <source>
        <strain evidence="1">UCB-OBI-ISO-001</strain>
        <tissue evidence="1">Gonad</tissue>
    </source>
</reference>